<dbReference type="EMBL" id="CAAALY010076201">
    <property type="protein sequence ID" value="VEL25785.1"/>
    <property type="molecule type" value="Genomic_DNA"/>
</dbReference>
<comment type="caution">
    <text evidence="1">The sequence shown here is derived from an EMBL/GenBank/DDBJ whole genome shotgun (WGS) entry which is preliminary data.</text>
</comment>
<feature type="non-terminal residue" evidence="1">
    <location>
        <position position="1"/>
    </location>
</feature>
<dbReference type="AlphaFoldDB" id="A0A448X1G1"/>
<organism evidence="1 2">
    <name type="scientific">Protopolystoma xenopodis</name>
    <dbReference type="NCBI Taxonomy" id="117903"/>
    <lineage>
        <taxon>Eukaryota</taxon>
        <taxon>Metazoa</taxon>
        <taxon>Spiralia</taxon>
        <taxon>Lophotrochozoa</taxon>
        <taxon>Platyhelminthes</taxon>
        <taxon>Monogenea</taxon>
        <taxon>Polyopisthocotylea</taxon>
        <taxon>Polystomatidea</taxon>
        <taxon>Polystomatidae</taxon>
        <taxon>Protopolystoma</taxon>
    </lineage>
</organism>
<gene>
    <name evidence="1" type="ORF">PXEA_LOCUS19225</name>
</gene>
<protein>
    <submittedName>
        <fullName evidence="1">Uncharacterized protein</fullName>
    </submittedName>
</protein>
<dbReference type="Proteomes" id="UP000784294">
    <property type="component" value="Unassembled WGS sequence"/>
</dbReference>
<accession>A0A448X1G1</accession>
<proteinExistence type="predicted"/>
<evidence type="ECO:0000313" key="1">
    <source>
        <dbReference type="EMBL" id="VEL25785.1"/>
    </source>
</evidence>
<sequence length="157" mass="17894">MRFPAAAARLRPKQKSDRETSFSSRIVFHIIPLTHPLQQALALGPRCPPKPRSMRLGHSLMRACINRISGTNEICKLGKHMTRRVAYMSVALAPCTRNVPFCESRVPSPESHRPVKSKLLSAHSCLCFWCCCLSHLHSANRLKMIRLEWYYVTHLCS</sequence>
<reference evidence="1" key="1">
    <citation type="submission" date="2018-11" db="EMBL/GenBank/DDBJ databases">
        <authorList>
            <consortium name="Pathogen Informatics"/>
        </authorList>
    </citation>
    <scope>NUCLEOTIDE SEQUENCE</scope>
</reference>
<evidence type="ECO:0000313" key="2">
    <source>
        <dbReference type="Proteomes" id="UP000784294"/>
    </source>
</evidence>
<name>A0A448X1G1_9PLAT</name>
<keyword evidence="2" id="KW-1185">Reference proteome</keyword>